<accession>A0A0N5CCE2</accession>
<dbReference type="WBParaSite" id="SPAL_0001555200.1">
    <property type="protein sequence ID" value="SPAL_0001555200.1"/>
    <property type="gene ID" value="SPAL_0001555200"/>
</dbReference>
<dbReference type="AlphaFoldDB" id="A0A0N5CCE2"/>
<sequence>MENDSETTTHVLFIQHQIRKRDELSNDKLYERVESGILSKNDFIILERIFAEVFEFTLIRIDQEKIKKIISKFFESHNINVYMNAFCSVIYTEKENAEIEENKEEEVDFEKELKEIIGRTVDKIHEKCKFQFKARELLTEALDLEVDGSVIAERKISIDGVEMFFEDFVVNKIKIDDGLLEICQTYTKNQNRESVKIENKRRRHKYSNIKVFFDSYK</sequence>
<proteinExistence type="predicted"/>
<protein>
    <submittedName>
        <fullName evidence="2">Uncharacterized protein</fullName>
    </submittedName>
</protein>
<keyword evidence="1" id="KW-1185">Reference proteome</keyword>
<evidence type="ECO:0000313" key="2">
    <source>
        <dbReference type="WBParaSite" id="SPAL_0001555200.1"/>
    </source>
</evidence>
<organism evidence="1 2">
    <name type="scientific">Strongyloides papillosus</name>
    <name type="common">Intestinal threadworm</name>
    <dbReference type="NCBI Taxonomy" id="174720"/>
    <lineage>
        <taxon>Eukaryota</taxon>
        <taxon>Metazoa</taxon>
        <taxon>Ecdysozoa</taxon>
        <taxon>Nematoda</taxon>
        <taxon>Chromadorea</taxon>
        <taxon>Rhabditida</taxon>
        <taxon>Tylenchina</taxon>
        <taxon>Panagrolaimomorpha</taxon>
        <taxon>Strongyloidoidea</taxon>
        <taxon>Strongyloididae</taxon>
        <taxon>Strongyloides</taxon>
    </lineage>
</organism>
<evidence type="ECO:0000313" key="1">
    <source>
        <dbReference type="Proteomes" id="UP000046392"/>
    </source>
</evidence>
<dbReference type="Proteomes" id="UP000046392">
    <property type="component" value="Unplaced"/>
</dbReference>
<name>A0A0N5CCE2_STREA</name>
<reference evidence="2" key="1">
    <citation type="submission" date="2017-02" db="UniProtKB">
        <authorList>
            <consortium name="WormBaseParasite"/>
        </authorList>
    </citation>
    <scope>IDENTIFICATION</scope>
</reference>